<dbReference type="GeneID" id="44299600"/>
<evidence type="ECO:0000313" key="3">
    <source>
        <dbReference type="EMBL" id="ORV20966.1"/>
    </source>
</evidence>
<dbReference type="RefSeq" id="WP_085142604.1">
    <property type="nucleotide sequence ID" value="NZ_JACKVA010000035.1"/>
</dbReference>
<dbReference type="AlphaFoldDB" id="A0A0U1D501"/>
<reference evidence="3 5" key="2">
    <citation type="submission" date="2016-01" db="EMBL/GenBank/DDBJ databases">
        <title>The new phylogeny of the genus Mycobacterium.</title>
        <authorList>
            <person name="Tarcisio F."/>
            <person name="Conor M."/>
            <person name="Antonella G."/>
            <person name="Elisabetta G."/>
            <person name="Giulia F.S."/>
            <person name="Sara T."/>
            <person name="Anna F."/>
            <person name="Clotilde B."/>
            <person name="Roberto B."/>
            <person name="Veronica D.S."/>
            <person name="Fabio R."/>
            <person name="Monica P."/>
            <person name="Olivier J."/>
            <person name="Enrico T."/>
            <person name="Nicola S."/>
        </authorList>
    </citation>
    <scope>NUCLEOTIDE SEQUENCE [LARGE SCALE GENOMIC DNA]</scope>
    <source>
        <strain evidence="3 5">CCUG 50187</strain>
    </source>
</reference>
<proteinExistence type="predicted"/>
<evidence type="ECO:0000313" key="4">
    <source>
        <dbReference type="Proteomes" id="UP000182227"/>
    </source>
</evidence>
<sequence length="103" mass="11604">MSFEYIAEVPTEDGEGTDEVILTFNKRATNIPSGIIRRNRDDQVAAMFAIFEWGLSADQLETLDLVPMSEMDKILIAWQEDSERDEDKPAGPPKAKKAKDTED</sequence>
<dbReference type="EMBL" id="LQOP01000034">
    <property type="protein sequence ID" value="ORV20966.1"/>
    <property type="molecule type" value="Genomic_DNA"/>
</dbReference>
<gene>
    <name evidence="3" type="ORF">AWB98_01320</name>
    <name evidence="2" type="ORF">BN970_01372</name>
</gene>
<dbReference type="Proteomes" id="UP000193811">
    <property type="component" value="Unassembled WGS sequence"/>
</dbReference>
<feature type="region of interest" description="Disordered" evidence="1">
    <location>
        <begin position="78"/>
        <end position="103"/>
    </location>
</feature>
<dbReference type="Proteomes" id="UP000182227">
    <property type="component" value="Unassembled WGS sequence"/>
</dbReference>
<accession>A0A0U1D501</accession>
<evidence type="ECO:0008006" key="6">
    <source>
        <dbReference type="Google" id="ProtNLM"/>
    </source>
</evidence>
<name>A0A0U1D501_9MYCO</name>
<evidence type="ECO:0000313" key="5">
    <source>
        <dbReference type="Proteomes" id="UP000193811"/>
    </source>
</evidence>
<keyword evidence="5" id="KW-1185">Reference proteome</keyword>
<evidence type="ECO:0000256" key="1">
    <source>
        <dbReference type="SAM" id="MobiDB-lite"/>
    </source>
</evidence>
<dbReference type="EMBL" id="CTEF01000001">
    <property type="protein sequence ID" value="CQD07283.1"/>
    <property type="molecule type" value="Genomic_DNA"/>
</dbReference>
<evidence type="ECO:0000313" key="2">
    <source>
        <dbReference type="EMBL" id="CQD07283.1"/>
    </source>
</evidence>
<organism evidence="2 4">
    <name type="scientific">Mycolicibacterium conceptionense</name>
    <dbReference type="NCBI Taxonomy" id="451644"/>
    <lineage>
        <taxon>Bacteria</taxon>
        <taxon>Bacillati</taxon>
        <taxon>Actinomycetota</taxon>
        <taxon>Actinomycetes</taxon>
        <taxon>Mycobacteriales</taxon>
        <taxon>Mycobacteriaceae</taxon>
        <taxon>Mycolicibacterium</taxon>
    </lineage>
</organism>
<reference evidence="2 4" key="1">
    <citation type="submission" date="2015-03" db="EMBL/GenBank/DDBJ databases">
        <authorList>
            <person name="Murphy D."/>
        </authorList>
    </citation>
    <scope>NUCLEOTIDE SEQUENCE [LARGE SCALE GENOMIC DNA]</scope>
    <source>
        <strain evidence="2 4">D16</strain>
    </source>
</reference>
<protein>
    <recommendedName>
        <fullName evidence="6">Tail assembly chaperone</fullName>
    </recommendedName>
</protein>